<comment type="caution">
    <text evidence="6">The sequence shown here is derived from an EMBL/GenBank/DDBJ whole genome shotgun (WGS) entry which is preliminary data.</text>
</comment>
<reference evidence="6 7" key="1">
    <citation type="submission" date="2022-06" db="EMBL/GenBank/DDBJ databases">
        <title>Genomic Encyclopedia of Archaeal and Bacterial Type Strains, Phase II (KMG-II): from individual species to whole genera.</title>
        <authorList>
            <person name="Goeker M."/>
        </authorList>
    </citation>
    <scope>NUCLEOTIDE SEQUENCE [LARGE SCALE GENOMIC DNA]</scope>
    <source>
        <strain evidence="6 7">DSM 45037</strain>
    </source>
</reference>
<dbReference type="EMBL" id="JAMTCG010000006">
    <property type="protein sequence ID" value="MCP2162177.1"/>
    <property type="molecule type" value="Genomic_DNA"/>
</dbReference>
<name>A0ABT1H607_9NOCA</name>
<dbReference type="SUPFAM" id="SSF46689">
    <property type="entry name" value="Homeodomain-like"/>
    <property type="match status" value="1"/>
</dbReference>
<evidence type="ECO:0000256" key="4">
    <source>
        <dbReference type="PROSITE-ProRule" id="PRU00335"/>
    </source>
</evidence>
<dbReference type="PANTHER" id="PTHR30055">
    <property type="entry name" value="HTH-TYPE TRANSCRIPTIONAL REGULATOR RUTR"/>
    <property type="match status" value="1"/>
</dbReference>
<keyword evidence="2 4" id="KW-0238">DNA-binding</keyword>
<dbReference type="InterPro" id="IPR050109">
    <property type="entry name" value="HTH-type_TetR-like_transc_reg"/>
</dbReference>
<keyword evidence="1" id="KW-0805">Transcription regulation</keyword>
<feature type="DNA-binding region" description="H-T-H motif" evidence="4">
    <location>
        <begin position="24"/>
        <end position="43"/>
    </location>
</feature>
<evidence type="ECO:0000256" key="1">
    <source>
        <dbReference type="ARBA" id="ARBA00023015"/>
    </source>
</evidence>
<feature type="domain" description="HTH tetR-type" evidence="5">
    <location>
        <begin position="1"/>
        <end position="61"/>
    </location>
</feature>
<gene>
    <name evidence="6" type="ORF">LX12_003381</name>
</gene>
<dbReference type="Pfam" id="PF00440">
    <property type="entry name" value="TetR_N"/>
    <property type="match status" value="1"/>
</dbReference>
<dbReference type="RefSeq" id="WP_253655740.1">
    <property type="nucleotide sequence ID" value="NZ_BAAAOE010000005.1"/>
</dbReference>
<accession>A0ABT1H607</accession>
<dbReference type="PRINTS" id="PR00455">
    <property type="entry name" value="HTHTETR"/>
</dbReference>
<keyword evidence="3" id="KW-0804">Transcription</keyword>
<keyword evidence="7" id="KW-1185">Reference proteome</keyword>
<sequence>MRSRQKIIDATLELIGSGGFDAASIVAVAGAADVSRQTVYSIFGTREQLISDAVADLVRTVFDEMRDVHPTHPGPAGELVAVIVRGRAVVHAHPVLAVLQGSSGQNPLLDAGMVDRARPVAREMLAPMALRHPELSDRWDDIVDIALAAGLFAVFFESPDRADDDLAAFLMRWIGPAMSLWGTSQRN</sequence>
<protein>
    <submittedName>
        <fullName evidence="6">Transcriptional regulator, TetR family</fullName>
    </submittedName>
</protein>
<evidence type="ECO:0000313" key="7">
    <source>
        <dbReference type="Proteomes" id="UP001205740"/>
    </source>
</evidence>
<dbReference type="InterPro" id="IPR009057">
    <property type="entry name" value="Homeodomain-like_sf"/>
</dbReference>
<dbReference type="PROSITE" id="PS50977">
    <property type="entry name" value="HTH_TETR_2"/>
    <property type="match status" value="1"/>
</dbReference>
<evidence type="ECO:0000256" key="3">
    <source>
        <dbReference type="ARBA" id="ARBA00023163"/>
    </source>
</evidence>
<evidence type="ECO:0000256" key="2">
    <source>
        <dbReference type="ARBA" id="ARBA00023125"/>
    </source>
</evidence>
<dbReference type="PANTHER" id="PTHR30055:SF234">
    <property type="entry name" value="HTH-TYPE TRANSCRIPTIONAL REGULATOR BETI"/>
    <property type="match status" value="1"/>
</dbReference>
<proteinExistence type="predicted"/>
<dbReference type="Gene3D" id="1.10.357.10">
    <property type="entry name" value="Tetracycline Repressor, domain 2"/>
    <property type="match status" value="1"/>
</dbReference>
<organism evidence="6 7">
    <name type="scientific">Williamsia serinedens</name>
    <dbReference type="NCBI Taxonomy" id="391736"/>
    <lineage>
        <taxon>Bacteria</taxon>
        <taxon>Bacillati</taxon>
        <taxon>Actinomycetota</taxon>
        <taxon>Actinomycetes</taxon>
        <taxon>Mycobacteriales</taxon>
        <taxon>Nocardiaceae</taxon>
        <taxon>Williamsia</taxon>
    </lineage>
</organism>
<evidence type="ECO:0000313" key="6">
    <source>
        <dbReference type="EMBL" id="MCP2162177.1"/>
    </source>
</evidence>
<evidence type="ECO:0000259" key="5">
    <source>
        <dbReference type="PROSITE" id="PS50977"/>
    </source>
</evidence>
<dbReference type="Proteomes" id="UP001205740">
    <property type="component" value="Unassembled WGS sequence"/>
</dbReference>
<dbReference type="InterPro" id="IPR001647">
    <property type="entry name" value="HTH_TetR"/>
</dbReference>